<dbReference type="AlphaFoldDB" id="A0A1F7S0Z8"/>
<dbReference type="EMBL" id="MGDF01000034">
    <property type="protein sequence ID" value="OGL46777.1"/>
    <property type="molecule type" value="Genomic_DNA"/>
</dbReference>
<dbReference type="InterPro" id="IPR018551">
    <property type="entry name" value="DUF2007"/>
</dbReference>
<proteinExistence type="predicted"/>
<organism evidence="2 3">
    <name type="scientific">Candidatus Schekmanbacteria bacterium RBG_16_38_11</name>
    <dbReference type="NCBI Taxonomy" id="1817880"/>
    <lineage>
        <taxon>Bacteria</taxon>
        <taxon>Candidatus Schekmaniibacteriota</taxon>
    </lineage>
</organism>
<dbReference type="SUPFAM" id="SSF54913">
    <property type="entry name" value="GlnB-like"/>
    <property type="match status" value="1"/>
</dbReference>
<protein>
    <recommendedName>
        <fullName evidence="1">DUF2007 domain-containing protein</fullName>
    </recommendedName>
</protein>
<gene>
    <name evidence="2" type="ORF">A2149_08150</name>
</gene>
<evidence type="ECO:0000259" key="1">
    <source>
        <dbReference type="Pfam" id="PF09413"/>
    </source>
</evidence>
<reference evidence="2 3" key="1">
    <citation type="journal article" date="2016" name="Nat. Commun.">
        <title>Thousands of microbial genomes shed light on interconnected biogeochemical processes in an aquifer system.</title>
        <authorList>
            <person name="Anantharaman K."/>
            <person name="Brown C.T."/>
            <person name="Hug L.A."/>
            <person name="Sharon I."/>
            <person name="Castelle C.J."/>
            <person name="Probst A.J."/>
            <person name="Thomas B.C."/>
            <person name="Singh A."/>
            <person name="Wilkins M.J."/>
            <person name="Karaoz U."/>
            <person name="Brodie E.L."/>
            <person name="Williams K.H."/>
            <person name="Hubbard S.S."/>
            <person name="Banfield J.F."/>
        </authorList>
    </citation>
    <scope>NUCLEOTIDE SEQUENCE [LARGE SCALE GENOMIC DNA]</scope>
</reference>
<feature type="domain" description="DUF2007" evidence="1">
    <location>
        <begin position="1"/>
        <end position="67"/>
    </location>
</feature>
<evidence type="ECO:0000313" key="3">
    <source>
        <dbReference type="Proteomes" id="UP000178435"/>
    </source>
</evidence>
<dbReference type="InterPro" id="IPR011322">
    <property type="entry name" value="N-reg_PII-like_a/b"/>
</dbReference>
<dbReference type="Proteomes" id="UP000178435">
    <property type="component" value="Unassembled WGS sequence"/>
</dbReference>
<accession>A0A1F7S0Z8</accession>
<dbReference type="Gene3D" id="3.30.70.790">
    <property type="entry name" value="UreE, C-terminal domain"/>
    <property type="match status" value="1"/>
</dbReference>
<evidence type="ECO:0000313" key="2">
    <source>
        <dbReference type="EMBL" id="OGL46777.1"/>
    </source>
</evidence>
<comment type="caution">
    <text evidence="2">The sequence shown here is derived from an EMBL/GenBank/DDBJ whole genome shotgun (WGS) entry which is preliminary data.</text>
</comment>
<sequence>MLELYSPKNEVELALLKSILDAEEINYFVRNDNFGSLEIGPKIELFNKKMIVVQDDQYEKAKELLADYLSTTENEVEHLEKKYSMSDLIRMGIEFLMFGWIMPGRRKSKKLDDDLNPPT</sequence>
<dbReference type="Pfam" id="PF09413">
    <property type="entry name" value="DUF2007"/>
    <property type="match status" value="1"/>
</dbReference>
<name>A0A1F7S0Z8_9BACT</name>